<accession>A0A9P9AFH0</accession>
<dbReference type="Proteomes" id="UP000777438">
    <property type="component" value="Unassembled WGS sequence"/>
</dbReference>
<name>A0A9P9AFH0_9HYPO</name>
<keyword evidence="3" id="KW-1185">Reference proteome</keyword>
<dbReference type="InterPro" id="IPR036305">
    <property type="entry name" value="RGS_sf"/>
</dbReference>
<evidence type="ECO:0000313" key="3">
    <source>
        <dbReference type="Proteomes" id="UP000777438"/>
    </source>
</evidence>
<dbReference type="SUPFAM" id="SSF48097">
    <property type="entry name" value="Regulator of G-protein signaling, RGS"/>
    <property type="match status" value="1"/>
</dbReference>
<gene>
    <name evidence="2" type="ORF">B0T10DRAFT_416356</name>
</gene>
<dbReference type="Gene3D" id="1.10.167.10">
    <property type="entry name" value="Regulator of G-protein Signalling 4, domain 2"/>
    <property type="match status" value="1"/>
</dbReference>
<dbReference type="EMBL" id="JAGPYM010000045">
    <property type="protein sequence ID" value="KAH6873656.1"/>
    <property type="molecule type" value="Genomic_DNA"/>
</dbReference>
<dbReference type="InterPro" id="IPR016137">
    <property type="entry name" value="RGS"/>
</dbReference>
<dbReference type="Pfam" id="PF00615">
    <property type="entry name" value="RGS"/>
    <property type="match status" value="1"/>
</dbReference>
<protein>
    <submittedName>
        <fullName evidence="2">RGS domain-containing protein</fullName>
    </submittedName>
</protein>
<evidence type="ECO:0000313" key="2">
    <source>
        <dbReference type="EMBL" id="KAH6873656.1"/>
    </source>
</evidence>
<dbReference type="SMART" id="SM00315">
    <property type="entry name" value="RGS"/>
    <property type="match status" value="1"/>
</dbReference>
<proteinExistence type="predicted"/>
<dbReference type="InterPro" id="IPR044926">
    <property type="entry name" value="RGS_subdomain_2"/>
</dbReference>
<organism evidence="2 3">
    <name type="scientific">Thelonectria olida</name>
    <dbReference type="NCBI Taxonomy" id="1576542"/>
    <lineage>
        <taxon>Eukaryota</taxon>
        <taxon>Fungi</taxon>
        <taxon>Dikarya</taxon>
        <taxon>Ascomycota</taxon>
        <taxon>Pezizomycotina</taxon>
        <taxon>Sordariomycetes</taxon>
        <taxon>Hypocreomycetidae</taxon>
        <taxon>Hypocreales</taxon>
        <taxon>Nectriaceae</taxon>
        <taxon>Thelonectria</taxon>
    </lineage>
</organism>
<comment type="caution">
    <text evidence="2">The sequence shown here is derived from an EMBL/GenBank/DDBJ whole genome shotgun (WGS) entry which is preliminary data.</text>
</comment>
<evidence type="ECO:0000259" key="1">
    <source>
        <dbReference type="PROSITE" id="PS50132"/>
    </source>
</evidence>
<reference evidence="2 3" key="1">
    <citation type="journal article" date="2021" name="Nat. Commun.">
        <title>Genetic determinants of endophytism in the Arabidopsis root mycobiome.</title>
        <authorList>
            <person name="Mesny F."/>
            <person name="Miyauchi S."/>
            <person name="Thiergart T."/>
            <person name="Pickel B."/>
            <person name="Atanasova L."/>
            <person name="Karlsson M."/>
            <person name="Huettel B."/>
            <person name="Barry K.W."/>
            <person name="Haridas S."/>
            <person name="Chen C."/>
            <person name="Bauer D."/>
            <person name="Andreopoulos W."/>
            <person name="Pangilinan J."/>
            <person name="LaButti K."/>
            <person name="Riley R."/>
            <person name="Lipzen A."/>
            <person name="Clum A."/>
            <person name="Drula E."/>
            <person name="Henrissat B."/>
            <person name="Kohler A."/>
            <person name="Grigoriev I.V."/>
            <person name="Martin F.M."/>
            <person name="Hacquard S."/>
        </authorList>
    </citation>
    <scope>NUCLEOTIDE SEQUENCE [LARGE SCALE GENOMIC DNA]</scope>
    <source>
        <strain evidence="2 3">MPI-CAGE-CH-0241</strain>
    </source>
</reference>
<feature type="domain" description="RGS" evidence="1">
    <location>
        <begin position="21"/>
        <end position="135"/>
    </location>
</feature>
<dbReference type="AlphaFoldDB" id="A0A9P9AFH0"/>
<dbReference type="OrthoDB" id="10266999at2759"/>
<sequence>MPLLANIISDLSPDPWTLYDFTVYLSSNDCLETLQFFQDASRYRYCYAEIVGGNRTPWVSVRCDYDYLRALWEDLLENYILPNGQREVNLPSEVRDRLLGFCSSDLLPHPSELDDAVKIVRELIEDSILPGFLNSHMSAKQPSNGVRGALKRIGSSLRRKILTSLSEWDP</sequence>
<dbReference type="PROSITE" id="PS50132">
    <property type="entry name" value="RGS"/>
    <property type="match status" value="1"/>
</dbReference>